<keyword evidence="6" id="KW-0812">Transmembrane</keyword>
<reference evidence="8" key="1">
    <citation type="submission" date="2016-10" db="EMBL/GenBank/DDBJ databases">
        <authorList>
            <person name="Varghese N."/>
            <person name="Submissions S."/>
        </authorList>
    </citation>
    <scope>NUCLEOTIDE SEQUENCE [LARGE SCALE GENOMIC DNA]</scope>
    <source>
        <strain evidence="8">Nm10</strain>
    </source>
</reference>
<evidence type="ECO:0000256" key="2">
    <source>
        <dbReference type="ARBA" id="ARBA00022801"/>
    </source>
</evidence>
<dbReference type="GO" id="GO:0017000">
    <property type="term" value="P:antibiotic biosynthetic process"/>
    <property type="evidence" value="ECO:0007669"/>
    <property type="project" value="InterPro"/>
</dbReference>
<dbReference type="Proteomes" id="UP000182882">
    <property type="component" value="Unassembled WGS sequence"/>
</dbReference>
<dbReference type="Gene3D" id="2.30.120.10">
    <property type="match status" value="1"/>
</dbReference>
<organism evidence="7 8">
    <name type="scientific">Nitrosomonas ureae</name>
    <dbReference type="NCBI Taxonomy" id="44577"/>
    <lineage>
        <taxon>Bacteria</taxon>
        <taxon>Pseudomonadati</taxon>
        <taxon>Pseudomonadota</taxon>
        <taxon>Betaproteobacteria</taxon>
        <taxon>Nitrosomonadales</taxon>
        <taxon>Nitrosomonadaceae</taxon>
        <taxon>Nitrosomonas</taxon>
    </lineage>
</organism>
<feature type="binding site" evidence="5">
    <location>
        <position position="340"/>
    </location>
    <ligand>
        <name>Ca(2+)</name>
        <dbReference type="ChEBI" id="CHEBI:29108"/>
    </ligand>
</feature>
<evidence type="ECO:0000256" key="5">
    <source>
        <dbReference type="PIRSR" id="PIRSR001227-2"/>
    </source>
</evidence>
<dbReference type="PANTHER" id="PTHR34218:SF4">
    <property type="entry name" value="ACYL-HOMOSERINE LACTONE ACYLASE QUIP"/>
    <property type="match status" value="1"/>
</dbReference>
<keyword evidence="5" id="KW-0106">Calcium</keyword>
<dbReference type="InterPro" id="IPR002692">
    <property type="entry name" value="S45"/>
</dbReference>
<keyword evidence="5" id="KW-0479">Metal-binding</keyword>
<feature type="binding site" evidence="5">
    <location>
        <position position="191"/>
    </location>
    <ligand>
        <name>Ca(2+)</name>
        <dbReference type="ChEBI" id="CHEBI:29108"/>
    </ligand>
</feature>
<proteinExistence type="inferred from homology"/>
<keyword evidence="3" id="KW-0865">Zymogen</keyword>
<feature type="binding site" evidence="5">
    <location>
        <position position="337"/>
    </location>
    <ligand>
        <name>Ca(2+)</name>
        <dbReference type="ChEBI" id="CHEBI:29108"/>
    </ligand>
</feature>
<dbReference type="PIRSF" id="PIRSF001227">
    <property type="entry name" value="Pen_acylase"/>
    <property type="match status" value="1"/>
</dbReference>
<dbReference type="SUPFAM" id="SSF56235">
    <property type="entry name" value="N-terminal nucleophile aminohydrolases (Ntn hydrolases)"/>
    <property type="match status" value="1"/>
</dbReference>
<name>A0A1H2FEJ9_9PROT</name>
<dbReference type="PANTHER" id="PTHR34218">
    <property type="entry name" value="PEPTIDASE S45 PENICILLIN AMIDASE"/>
    <property type="match status" value="1"/>
</dbReference>
<comment type="similarity">
    <text evidence="1">Belongs to the peptidase S45 family.</text>
</comment>
<accession>A0A1H2FEJ9</accession>
<gene>
    <name evidence="7" type="ORF">SAMN05216406_12035</name>
</gene>
<dbReference type="KEGG" id="nur:ATY38_08940"/>
<keyword evidence="2" id="KW-0378">Hydrolase</keyword>
<dbReference type="InterPro" id="IPR043146">
    <property type="entry name" value="Penicillin_amidase_N_B-knob"/>
</dbReference>
<sequence>MQFTLRLALYIFTTGLLIAGLLILISGSLLRASLPQYDGEAPLFGLSAPVLIDRDTLGSVTFKGENRLDLTLAMGYVHAQERFFEMDLMRRQAAGELSELFGTASLAHDRKARAFRMRARAAAVLQQLPETQLHLLDAYRDGINQGITALTVRPFPYLLTQTQPVEWRNEDSILVIAAMFFTLNESNIYRELALSSLHAALPETVYRFLNAPAGNWDAPLIDEPIALPELPSEEHINLQTLNKKLFNDNTLATEHSPGSNSFAVAGGLTNGPAIVANDMHLTLRVPNLWFRTRLIYPDATSTDQFHDITGISLPGVPSVVIGSNRHIAWSFTNSHGDFSDWVRIKTDADDQTRYLGSTGWQPLQIHHETIRIRNAADEILQISETEWGPILAQHHDKTPLALAWTALHPEAINLKLIDLEQVRSAQQAAEIAPTFGIPVQNFIVGDRHGNISWTLAGRIPIRSGAYDPHIPADWTTAATGWSGWLEPGRYPLINNPPTQRLWSANSRPVSGNLLDLLGNGGYDLGARATQIRDSLFARDRFSVADLQAIQLDQRALLLTRWYQLLSTVLESADSKLPWVAAMKSALNDWDGQASTNSTAYRVVRTYRHEVTKIVLNGLTAQVRQYDAAFILPRLSQAEVIVWQLIEQQPLHLLPALYKNWEELLYLCAQQSAEQMQQDGGITETNWGEVNTAHIRHPLSQKLPLWVARWLDMPGDPLPGDHNMPRVQSTNFGASQRSVVAPSQEEHGYFDMPGGQSGHPLSPYYGRGHANWVNGNLTHFLPGVAEKQLKLIAAQSK</sequence>
<feature type="binding site" evidence="5">
    <location>
        <position position="468"/>
    </location>
    <ligand>
        <name>Ca(2+)</name>
        <dbReference type="ChEBI" id="CHEBI:29108"/>
    </ligand>
</feature>
<dbReference type="InterPro" id="IPR023343">
    <property type="entry name" value="Penicillin_amidase_dom1"/>
</dbReference>
<dbReference type="RefSeq" id="WP_062559003.1">
    <property type="nucleotide sequence ID" value="NZ_CP013341.1"/>
</dbReference>
<dbReference type="InterPro" id="IPR043147">
    <property type="entry name" value="Penicillin_amidase_A-knob"/>
</dbReference>
<protein>
    <submittedName>
        <fullName evidence="7">Penicillin amidase</fullName>
    </submittedName>
</protein>
<dbReference type="GO" id="GO:0016811">
    <property type="term" value="F:hydrolase activity, acting on carbon-nitrogen (but not peptide) bonds, in linear amides"/>
    <property type="evidence" value="ECO:0007669"/>
    <property type="project" value="InterPro"/>
</dbReference>
<keyword evidence="8" id="KW-1185">Reference proteome</keyword>
<dbReference type="EMBL" id="FNLN01000020">
    <property type="protein sequence ID" value="SDU05398.1"/>
    <property type="molecule type" value="Genomic_DNA"/>
</dbReference>
<dbReference type="InterPro" id="IPR014395">
    <property type="entry name" value="Pen/GL7ACA/AHL_acylase"/>
</dbReference>
<evidence type="ECO:0000313" key="7">
    <source>
        <dbReference type="EMBL" id="SDU05398.1"/>
    </source>
</evidence>
<keyword evidence="6" id="KW-0472">Membrane</keyword>
<comment type="cofactor">
    <cofactor evidence="5">
        <name>Ca(2+)</name>
        <dbReference type="ChEBI" id="CHEBI:29108"/>
    </cofactor>
    <text evidence="5">Binds 1 Ca(2+) ion per dimer.</text>
</comment>
<evidence type="ECO:0000256" key="3">
    <source>
        <dbReference type="ARBA" id="ARBA00023145"/>
    </source>
</evidence>
<dbReference type="Gene3D" id="3.60.20.10">
    <property type="entry name" value="Glutamine Phosphoribosylpyrophosphate, subunit 1, domain 1"/>
    <property type="match status" value="1"/>
</dbReference>
<dbReference type="CDD" id="cd03747">
    <property type="entry name" value="Ntn_PGA_like"/>
    <property type="match status" value="1"/>
</dbReference>
<dbReference type="GO" id="GO:0046872">
    <property type="term" value="F:metal ion binding"/>
    <property type="evidence" value="ECO:0007669"/>
    <property type="project" value="UniProtKB-KW"/>
</dbReference>
<dbReference type="AlphaFoldDB" id="A0A1H2FEJ9"/>
<evidence type="ECO:0000313" key="8">
    <source>
        <dbReference type="Proteomes" id="UP000182882"/>
    </source>
</evidence>
<dbReference type="Pfam" id="PF01804">
    <property type="entry name" value="Penicil_amidase"/>
    <property type="match status" value="1"/>
</dbReference>
<feature type="transmembrane region" description="Helical" evidence="6">
    <location>
        <begin position="7"/>
        <end position="30"/>
    </location>
</feature>
<evidence type="ECO:0000256" key="6">
    <source>
        <dbReference type="SAM" id="Phobius"/>
    </source>
</evidence>
<keyword evidence="6" id="KW-1133">Transmembrane helix</keyword>
<dbReference type="Gene3D" id="1.10.439.10">
    <property type="entry name" value="Penicillin Amidohydrolase, domain 1"/>
    <property type="match status" value="1"/>
</dbReference>
<feature type="active site" description="Nucleophile" evidence="4">
    <location>
        <position position="259"/>
    </location>
</feature>
<dbReference type="InterPro" id="IPR029055">
    <property type="entry name" value="Ntn_hydrolases_N"/>
</dbReference>
<evidence type="ECO:0000256" key="1">
    <source>
        <dbReference type="ARBA" id="ARBA00006586"/>
    </source>
</evidence>
<dbReference type="Gene3D" id="1.10.1400.10">
    <property type="match status" value="1"/>
</dbReference>
<evidence type="ECO:0000256" key="4">
    <source>
        <dbReference type="PIRSR" id="PIRSR001227-1"/>
    </source>
</evidence>